<dbReference type="PIRSF" id="PIRSF500136">
    <property type="entry name" value="UDP_ManNAc_DH"/>
    <property type="match status" value="1"/>
</dbReference>
<keyword evidence="2" id="KW-0560">Oxidoreductase</keyword>
<dbReference type="SUPFAM" id="SSF51735">
    <property type="entry name" value="NAD(P)-binding Rossmann-fold domains"/>
    <property type="match status" value="1"/>
</dbReference>
<dbReference type="InterPro" id="IPR008927">
    <property type="entry name" value="6-PGluconate_DH-like_C_sf"/>
</dbReference>
<comment type="similarity">
    <text evidence="1 4">Belongs to the UDP-glucose/GDP-mannose dehydrogenase family.</text>
</comment>
<dbReference type="PIRSF" id="PIRSF000124">
    <property type="entry name" value="UDPglc_GDPman_dh"/>
    <property type="match status" value="1"/>
</dbReference>
<dbReference type="Pfam" id="PF03721">
    <property type="entry name" value="UDPG_MGDP_dh_N"/>
    <property type="match status" value="1"/>
</dbReference>
<dbReference type="PANTHER" id="PTHR43491:SF2">
    <property type="entry name" value="UDP-N-ACETYL-D-MANNOSAMINE DEHYDROGENASE"/>
    <property type="match status" value="1"/>
</dbReference>
<dbReference type="InterPro" id="IPR036220">
    <property type="entry name" value="UDP-Glc/GDP-Man_DH_C_sf"/>
</dbReference>
<evidence type="ECO:0000256" key="4">
    <source>
        <dbReference type="PIRNR" id="PIRNR000124"/>
    </source>
</evidence>
<comment type="caution">
    <text evidence="6">The sequence shown here is derived from an EMBL/GenBank/DDBJ whole genome shotgun (WGS) entry which is preliminary data.</text>
</comment>
<dbReference type="RefSeq" id="WP_179002227.1">
    <property type="nucleotide sequence ID" value="NZ_JBHSCO010000007.1"/>
</dbReference>
<protein>
    <submittedName>
        <fullName evidence="6">Nucleotide sugar dehydrogenase</fullName>
    </submittedName>
</protein>
<dbReference type="InterPro" id="IPR014027">
    <property type="entry name" value="UDP-Glc/GDP-Man_DH_C"/>
</dbReference>
<keyword evidence="7" id="KW-1185">Reference proteome</keyword>
<dbReference type="Pfam" id="PF03720">
    <property type="entry name" value="UDPG_MGDP_dh_C"/>
    <property type="match status" value="1"/>
</dbReference>
<evidence type="ECO:0000259" key="5">
    <source>
        <dbReference type="SMART" id="SM00984"/>
    </source>
</evidence>
<evidence type="ECO:0000256" key="2">
    <source>
        <dbReference type="ARBA" id="ARBA00023002"/>
    </source>
</evidence>
<dbReference type="Pfam" id="PF00984">
    <property type="entry name" value="UDPG_MGDP_dh"/>
    <property type="match status" value="1"/>
</dbReference>
<dbReference type="PANTHER" id="PTHR43491">
    <property type="entry name" value="UDP-N-ACETYL-D-MANNOSAMINE DEHYDROGENASE"/>
    <property type="match status" value="1"/>
</dbReference>
<gene>
    <name evidence="6" type="ORF">ACFOY0_22190</name>
</gene>
<feature type="domain" description="UDP-glucose/GDP-mannose dehydrogenase C-terminal" evidence="5">
    <location>
        <begin position="326"/>
        <end position="423"/>
    </location>
</feature>
<dbReference type="InterPro" id="IPR014026">
    <property type="entry name" value="UDP-Glc/GDP-Man_DH_dimer"/>
</dbReference>
<accession>A0ABV8WC33</accession>
<dbReference type="InterPro" id="IPR028359">
    <property type="entry name" value="UDP_ManNAc/GlcNAc_DH"/>
</dbReference>
<dbReference type="EMBL" id="JBHSCO010000007">
    <property type="protein sequence ID" value="MFC4393720.1"/>
    <property type="molecule type" value="Genomic_DNA"/>
</dbReference>
<dbReference type="InterPro" id="IPR017476">
    <property type="entry name" value="UDP-Glc/GDP-Man"/>
</dbReference>
<keyword evidence="3" id="KW-0520">NAD</keyword>
<sequence>MELKKNVKIAVIGLGYVGLPLARLFATKYSVVGFDINESRVNSLKSGTDTTLEVEDDVLQQVLVKNPDEEKGLYCTTLAKDIENCNFYIVTVPTPVDRNNRPDLTPLYKSSETVGKVLKKGDIVVYESTVYPGVTEEQCVPVLERVSGLKFNEDFFAGYSPERINPGDKEHTVEKILKVTSGSTPEIGLKVDELYKSVITAGTHLAPTIKVAEAAKVIENSQRDINIAFVNELAKIFNLMNIDTQEVLTAAATKWNFLPFKPGLVGGHCIGVDPYYLAQRAQEFGYHPEIILAGRRLNDSMGEYVASQIVKLMIKKGISVNGANLLMLGITFKENCPDVRNTKIVDVIKALKDYGIAVTIFDPLANSEEVKKEYELETVNVLPKEKFDALVLGVAHSEFLNIDFLSLQKEKSLIYDVKGVLGSLADNRL</sequence>
<dbReference type="SUPFAM" id="SSF52413">
    <property type="entry name" value="UDP-glucose/GDP-mannose dehydrogenase C-terminal domain"/>
    <property type="match status" value="1"/>
</dbReference>
<organism evidence="6 7">
    <name type="scientific">Flavobacterium quisquiliarum</name>
    <dbReference type="NCBI Taxonomy" id="1834436"/>
    <lineage>
        <taxon>Bacteria</taxon>
        <taxon>Pseudomonadati</taxon>
        <taxon>Bacteroidota</taxon>
        <taxon>Flavobacteriia</taxon>
        <taxon>Flavobacteriales</taxon>
        <taxon>Flavobacteriaceae</taxon>
        <taxon>Flavobacterium</taxon>
    </lineage>
</organism>
<reference evidence="7" key="1">
    <citation type="journal article" date="2019" name="Int. J. Syst. Evol. Microbiol.">
        <title>The Global Catalogue of Microorganisms (GCM) 10K type strain sequencing project: providing services to taxonomists for standard genome sequencing and annotation.</title>
        <authorList>
            <consortium name="The Broad Institute Genomics Platform"/>
            <consortium name="The Broad Institute Genome Sequencing Center for Infectious Disease"/>
            <person name="Wu L."/>
            <person name="Ma J."/>
        </authorList>
    </citation>
    <scope>NUCLEOTIDE SEQUENCE [LARGE SCALE GENOMIC DNA]</scope>
    <source>
        <strain evidence="7">CGMCC 1.15345</strain>
    </source>
</reference>
<dbReference type="InterPro" id="IPR001732">
    <property type="entry name" value="UDP-Glc/GDP-Man_DH_N"/>
</dbReference>
<evidence type="ECO:0000313" key="7">
    <source>
        <dbReference type="Proteomes" id="UP001595719"/>
    </source>
</evidence>
<name>A0ABV8WC33_9FLAO</name>
<dbReference type="SUPFAM" id="SSF48179">
    <property type="entry name" value="6-phosphogluconate dehydrogenase C-terminal domain-like"/>
    <property type="match status" value="1"/>
</dbReference>
<evidence type="ECO:0000313" key="6">
    <source>
        <dbReference type="EMBL" id="MFC4393720.1"/>
    </source>
</evidence>
<evidence type="ECO:0000256" key="3">
    <source>
        <dbReference type="ARBA" id="ARBA00023027"/>
    </source>
</evidence>
<dbReference type="SMART" id="SM00984">
    <property type="entry name" value="UDPG_MGDP_dh_C"/>
    <property type="match status" value="1"/>
</dbReference>
<dbReference type="Gene3D" id="3.40.50.720">
    <property type="entry name" value="NAD(P)-binding Rossmann-like Domain"/>
    <property type="match status" value="2"/>
</dbReference>
<evidence type="ECO:0000256" key="1">
    <source>
        <dbReference type="ARBA" id="ARBA00006601"/>
    </source>
</evidence>
<proteinExistence type="inferred from homology"/>
<dbReference type="NCBIfam" id="TIGR03026">
    <property type="entry name" value="NDP-sugDHase"/>
    <property type="match status" value="1"/>
</dbReference>
<dbReference type="InterPro" id="IPR036291">
    <property type="entry name" value="NAD(P)-bd_dom_sf"/>
</dbReference>
<dbReference type="Proteomes" id="UP001595719">
    <property type="component" value="Unassembled WGS sequence"/>
</dbReference>